<dbReference type="GO" id="GO:0009279">
    <property type="term" value="C:cell outer membrane"/>
    <property type="evidence" value="ECO:0007669"/>
    <property type="project" value="UniProtKB-SubCell"/>
</dbReference>
<dbReference type="Gene3D" id="2.40.170.20">
    <property type="entry name" value="TonB-dependent receptor, beta-barrel domain"/>
    <property type="match status" value="1"/>
</dbReference>
<dbReference type="InterPro" id="IPR012910">
    <property type="entry name" value="Plug_dom"/>
</dbReference>
<dbReference type="Pfam" id="PF13715">
    <property type="entry name" value="CarbopepD_reg_2"/>
    <property type="match status" value="1"/>
</dbReference>
<feature type="domain" description="TonB-dependent receptor plug" evidence="9">
    <location>
        <begin position="137"/>
        <end position="260"/>
    </location>
</feature>
<evidence type="ECO:0000313" key="10">
    <source>
        <dbReference type="EMBL" id="MBO8449008.1"/>
    </source>
</evidence>
<keyword evidence="3 7" id="KW-1134">Transmembrane beta strand</keyword>
<dbReference type="PROSITE" id="PS52016">
    <property type="entry name" value="TONB_DEPENDENT_REC_3"/>
    <property type="match status" value="1"/>
</dbReference>
<dbReference type="Pfam" id="PF07715">
    <property type="entry name" value="Plug"/>
    <property type="match status" value="1"/>
</dbReference>
<evidence type="ECO:0000256" key="1">
    <source>
        <dbReference type="ARBA" id="ARBA00004571"/>
    </source>
</evidence>
<evidence type="ECO:0000256" key="8">
    <source>
        <dbReference type="SAM" id="SignalP"/>
    </source>
</evidence>
<keyword evidence="8" id="KW-0732">Signal</keyword>
<name>A0A9D9EK96_9BACT</name>
<dbReference type="InterPro" id="IPR023996">
    <property type="entry name" value="TonB-dep_OMP_SusC/RagA"/>
</dbReference>
<evidence type="ECO:0000256" key="4">
    <source>
        <dbReference type="ARBA" id="ARBA00022692"/>
    </source>
</evidence>
<evidence type="ECO:0000256" key="7">
    <source>
        <dbReference type="PROSITE-ProRule" id="PRU01360"/>
    </source>
</evidence>
<keyword evidence="4 7" id="KW-0812">Transmembrane</keyword>
<dbReference type="InterPro" id="IPR023997">
    <property type="entry name" value="TonB-dep_OMP_SusC/RagA_CS"/>
</dbReference>
<proteinExistence type="inferred from homology"/>
<dbReference type="PROSITE" id="PS51257">
    <property type="entry name" value="PROKAR_LIPOPROTEIN"/>
    <property type="match status" value="1"/>
</dbReference>
<evidence type="ECO:0000256" key="3">
    <source>
        <dbReference type="ARBA" id="ARBA00022452"/>
    </source>
</evidence>
<comment type="subcellular location">
    <subcellularLocation>
        <location evidence="1 7">Cell outer membrane</location>
        <topology evidence="1 7">Multi-pass membrane protein</topology>
    </subcellularLocation>
</comment>
<gene>
    <name evidence="10" type="ORF">IAC29_07040</name>
</gene>
<feature type="signal peptide" evidence="8">
    <location>
        <begin position="1"/>
        <end position="33"/>
    </location>
</feature>
<protein>
    <submittedName>
        <fullName evidence="10">SusC/RagA family TonB-linked outer membrane protein</fullName>
    </submittedName>
</protein>
<feature type="chain" id="PRO_5039490833" evidence="8">
    <location>
        <begin position="34"/>
        <end position="1039"/>
    </location>
</feature>
<dbReference type="NCBIfam" id="TIGR04057">
    <property type="entry name" value="SusC_RagA_signa"/>
    <property type="match status" value="1"/>
</dbReference>
<keyword evidence="6 7" id="KW-0998">Cell outer membrane</keyword>
<dbReference type="SUPFAM" id="SSF56935">
    <property type="entry name" value="Porins"/>
    <property type="match status" value="1"/>
</dbReference>
<keyword evidence="5 7" id="KW-0472">Membrane</keyword>
<reference evidence="10" key="2">
    <citation type="journal article" date="2021" name="PeerJ">
        <title>Extensive microbial diversity within the chicken gut microbiome revealed by metagenomics and culture.</title>
        <authorList>
            <person name="Gilroy R."/>
            <person name="Ravi A."/>
            <person name="Getino M."/>
            <person name="Pursley I."/>
            <person name="Horton D.L."/>
            <person name="Alikhan N.F."/>
            <person name="Baker D."/>
            <person name="Gharbi K."/>
            <person name="Hall N."/>
            <person name="Watson M."/>
            <person name="Adriaenssens E.M."/>
            <person name="Foster-Nyarko E."/>
            <person name="Jarju S."/>
            <person name="Secka A."/>
            <person name="Antonio M."/>
            <person name="Oren A."/>
            <person name="Chaudhuri R.R."/>
            <person name="La Ragione R."/>
            <person name="Hildebrand F."/>
            <person name="Pallen M.J."/>
        </authorList>
    </citation>
    <scope>NUCLEOTIDE SEQUENCE</scope>
    <source>
        <strain evidence="10">20514</strain>
    </source>
</reference>
<evidence type="ECO:0000313" key="11">
    <source>
        <dbReference type="Proteomes" id="UP000810252"/>
    </source>
</evidence>
<dbReference type="InterPro" id="IPR008969">
    <property type="entry name" value="CarboxyPept-like_regulatory"/>
</dbReference>
<dbReference type="Gene3D" id="2.60.40.1120">
    <property type="entry name" value="Carboxypeptidase-like, regulatory domain"/>
    <property type="match status" value="1"/>
</dbReference>
<comment type="similarity">
    <text evidence="7">Belongs to the TonB-dependent receptor family.</text>
</comment>
<evidence type="ECO:0000256" key="5">
    <source>
        <dbReference type="ARBA" id="ARBA00023136"/>
    </source>
</evidence>
<dbReference type="InterPro" id="IPR037066">
    <property type="entry name" value="Plug_dom_sf"/>
</dbReference>
<dbReference type="Gene3D" id="2.170.130.10">
    <property type="entry name" value="TonB-dependent receptor, plug domain"/>
    <property type="match status" value="1"/>
</dbReference>
<dbReference type="SUPFAM" id="SSF49464">
    <property type="entry name" value="Carboxypeptidase regulatory domain-like"/>
    <property type="match status" value="1"/>
</dbReference>
<organism evidence="10 11">
    <name type="scientific">Candidatus Cryptobacteroides merdigallinarum</name>
    <dbReference type="NCBI Taxonomy" id="2840770"/>
    <lineage>
        <taxon>Bacteria</taxon>
        <taxon>Pseudomonadati</taxon>
        <taxon>Bacteroidota</taxon>
        <taxon>Bacteroidia</taxon>
        <taxon>Bacteroidales</taxon>
        <taxon>Candidatus Cryptobacteroides</taxon>
    </lineage>
</organism>
<dbReference type="Proteomes" id="UP000810252">
    <property type="component" value="Unassembled WGS sequence"/>
</dbReference>
<dbReference type="AlphaFoldDB" id="A0A9D9EK96"/>
<comment type="caution">
    <text evidence="10">The sequence shown here is derived from an EMBL/GenBank/DDBJ whole genome shotgun (WGS) entry which is preliminary data.</text>
</comment>
<dbReference type="InterPro" id="IPR036942">
    <property type="entry name" value="Beta-barrel_TonB_sf"/>
</dbReference>
<sequence>MKATKTFPPPLSGALLGIAAAAVLLACCMPASAQDTRSSRDFVAGIVTDRVTKEPVCGVSVYFEGYDYGEITDENGYYSIRRPEGGGTMVFSFLGYETRRIEVRDHVKMDVTMVEAKESLDDVIVTGFAPIRKEGFSGNTTKIKKDEIIKANPNNLISAIQTFDPSFRIMENIGSGSNPNSMPQVTLRGMTSVSSDMLDASDISRESLTGSANMPIFILDGFEVDVEKIYDLDPTRIHSVNILKDAAATALYGSRAANGVIVVELRAPEAGKLRLQYNTNLSVEVPDLTSYNLMNASEKLETERLAGLYDSSTPWVDPYTNSYYARLNNVLNGVDTYWLALGLRTAFNHRHSVYIDGGENDVRWGVELNYSRTNGVMKESMRSVTGAGFYVDYRVGRFQIKNKVTFTFGSSSDVPFNSFSDYSHLQPYLRVYDADGNFLRRLESFGGYSGSLVNPLYEMTHYRSYDVSRYNEIVDNLLFNWDITNHLRMRLQMSATIRRETSDLFKDPSSASYGNGNLAMNGDKSTSSGDSHIIDGTLQLMYNRTLKSHNINLNLSTNVRMTGSSMEYADYRGFPGGDLTSSNYAAEIVDKPTVNDSKTHLAGFLLTGNYMWRNMVFADLTGRLDGSSEFGSDRRWSMFWAAGAGVNLHNCGFMKRQDVVSTLKIRGSYGLTGKTNFSQYAARNLYQLETGSWFPTGYGVFLSQMGNPDLKWEKTYQLDYGAELGLWEDRVYIKASMYNQRTVDLITDFALPSSTGFSSYKENMGVVRNVGTEIDVRVRVYQDKDWYVNVFGNFARNRNTVEEISEAMEAYNKRVEEIFSDFDPGSTSDKAYSKPYLKYYEGASMTAIAGMKSLGISPSNGKEIYLKPNGEVTDEWSAEDWTVIGDTAPKGQGSFGFTASYRQWSLFTSFMYRFGGDAYNSTLVDYVENVDLASENVDRRVLLDRWQKPGDVTTMKDIRDRNITTGATSRFVQKDNTLQFSSVTLSYDFKTALLKKAHISMCRLSLVANDIFYLSSIRRERGLDYPFARTFSFSLNISF</sequence>
<evidence type="ECO:0000259" key="9">
    <source>
        <dbReference type="Pfam" id="PF07715"/>
    </source>
</evidence>
<reference evidence="10" key="1">
    <citation type="submission" date="2020-10" db="EMBL/GenBank/DDBJ databases">
        <authorList>
            <person name="Gilroy R."/>
        </authorList>
    </citation>
    <scope>NUCLEOTIDE SEQUENCE</scope>
    <source>
        <strain evidence="10">20514</strain>
    </source>
</reference>
<evidence type="ECO:0000256" key="2">
    <source>
        <dbReference type="ARBA" id="ARBA00022448"/>
    </source>
</evidence>
<accession>A0A9D9EK96</accession>
<keyword evidence="2 7" id="KW-0813">Transport</keyword>
<dbReference type="InterPro" id="IPR039426">
    <property type="entry name" value="TonB-dep_rcpt-like"/>
</dbReference>
<dbReference type="EMBL" id="JADIMQ010000100">
    <property type="protein sequence ID" value="MBO8449008.1"/>
    <property type="molecule type" value="Genomic_DNA"/>
</dbReference>
<evidence type="ECO:0000256" key="6">
    <source>
        <dbReference type="ARBA" id="ARBA00023237"/>
    </source>
</evidence>
<dbReference type="NCBIfam" id="TIGR04056">
    <property type="entry name" value="OMP_RagA_SusC"/>
    <property type="match status" value="1"/>
</dbReference>